<reference evidence="8 9" key="1">
    <citation type="submission" date="2016-11" db="EMBL/GenBank/DDBJ databases">
        <title>Description of two novel members of the family Erysipelotrichaceae: Ileibacterium lipovorans gen. nov., sp. nov. and Dubosiella newyorkensis, gen. nov., sp. nov.</title>
        <authorList>
            <person name="Cox L.M."/>
            <person name="Sohn J."/>
            <person name="Tyrrell K.L."/>
            <person name="Citron D.M."/>
            <person name="Lawson P.A."/>
            <person name="Patel N.B."/>
            <person name="Iizumi T."/>
            <person name="Perez-Perez G.I."/>
            <person name="Goldstein E.J."/>
            <person name="Blaser M.J."/>
        </authorList>
    </citation>
    <scope>NUCLEOTIDE SEQUENCE [LARGE SCALE GENOMIC DNA]</scope>
    <source>
        <strain evidence="8 9">NYU-BL-A3</strain>
    </source>
</reference>
<feature type="domain" description="Formyl transferase N-terminal" evidence="7">
    <location>
        <begin position="2"/>
        <end position="182"/>
    </location>
</feature>
<protein>
    <recommendedName>
        <fullName evidence="6">Phosphoribosylglycinamide formyltransferase</fullName>
        <ecNumber evidence="6">2.1.2.2</ecNumber>
    </recommendedName>
    <alternativeName>
        <fullName evidence="6">5'-phosphoribosylglycinamide transformylase</fullName>
    </alternativeName>
    <alternativeName>
        <fullName evidence="6">GAR transformylase</fullName>
        <shortName evidence="6">GART</shortName>
    </alternativeName>
</protein>
<dbReference type="GO" id="GO:0004644">
    <property type="term" value="F:phosphoribosylglycinamide formyltransferase activity"/>
    <property type="evidence" value="ECO:0007669"/>
    <property type="project" value="UniProtKB-UniRule"/>
</dbReference>
<dbReference type="Gene3D" id="3.40.50.170">
    <property type="entry name" value="Formyl transferase, N-terminal domain"/>
    <property type="match status" value="1"/>
</dbReference>
<dbReference type="GO" id="GO:0005829">
    <property type="term" value="C:cytosol"/>
    <property type="evidence" value="ECO:0007669"/>
    <property type="project" value="TreeGrafter"/>
</dbReference>
<dbReference type="EC" id="2.1.2.2" evidence="6"/>
<feature type="binding site" evidence="6">
    <location>
        <begin position="12"/>
        <end position="14"/>
    </location>
    <ligand>
        <name>N(1)-(5-phospho-beta-D-ribosyl)glycinamide</name>
        <dbReference type="ChEBI" id="CHEBI:143788"/>
    </ligand>
</feature>
<dbReference type="EMBL" id="MPJW01000025">
    <property type="protein sequence ID" value="OLU43087.1"/>
    <property type="molecule type" value="Genomic_DNA"/>
</dbReference>
<comment type="similarity">
    <text evidence="4 6">Belongs to the GART family.</text>
</comment>
<evidence type="ECO:0000259" key="7">
    <source>
        <dbReference type="Pfam" id="PF00551"/>
    </source>
</evidence>
<keyword evidence="9" id="KW-1185">Reference proteome</keyword>
<evidence type="ECO:0000256" key="2">
    <source>
        <dbReference type="ARBA" id="ARBA00022679"/>
    </source>
</evidence>
<dbReference type="GO" id="GO:0006189">
    <property type="term" value="P:'de novo' IMP biosynthetic process"/>
    <property type="evidence" value="ECO:0007669"/>
    <property type="project" value="UniProtKB-UniRule"/>
</dbReference>
<dbReference type="Proteomes" id="UP000186341">
    <property type="component" value="Unassembled WGS sequence"/>
</dbReference>
<dbReference type="PANTHER" id="PTHR43369">
    <property type="entry name" value="PHOSPHORIBOSYLGLYCINAMIDE FORMYLTRANSFERASE"/>
    <property type="match status" value="1"/>
</dbReference>
<comment type="caution">
    <text evidence="6">Lacks conserved residue(s) required for the propagation of feature annotation.</text>
</comment>
<dbReference type="PROSITE" id="PS00373">
    <property type="entry name" value="GART"/>
    <property type="match status" value="1"/>
</dbReference>
<evidence type="ECO:0000256" key="6">
    <source>
        <dbReference type="HAMAP-Rule" id="MF_01930"/>
    </source>
</evidence>
<dbReference type="NCBIfam" id="TIGR00639">
    <property type="entry name" value="PurN"/>
    <property type="match status" value="1"/>
</dbReference>
<dbReference type="InterPro" id="IPR036477">
    <property type="entry name" value="Formyl_transf_N_sf"/>
</dbReference>
<dbReference type="RefSeq" id="WP_075817473.1">
    <property type="nucleotide sequence ID" value="NZ_CAJUTZ010000030.1"/>
</dbReference>
<keyword evidence="3 6" id="KW-0658">Purine biosynthesis</keyword>
<dbReference type="InterPro" id="IPR004607">
    <property type="entry name" value="GART"/>
</dbReference>
<evidence type="ECO:0000256" key="4">
    <source>
        <dbReference type="ARBA" id="ARBA00038440"/>
    </source>
</evidence>
<comment type="catalytic activity">
    <reaction evidence="5 6">
        <text>N(1)-(5-phospho-beta-D-ribosyl)glycinamide + (6R)-10-formyltetrahydrofolate = N(2)-formyl-N(1)-(5-phospho-beta-D-ribosyl)glycinamide + (6S)-5,6,7,8-tetrahydrofolate + H(+)</text>
        <dbReference type="Rhea" id="RHEA:15053"/>
        <dbReference type="ChEBI" id="CHEBI:15378"/>
        <dbReference type="ChEBI" id="CHEBI:57453"/>
        <dbReference type="ChEBI" id="CHEBI:143788"/>
        <dbReference type="ChEBI" id="CHEBI:147286"/>
        <dbReference type="ChEBI" id="CHEBI:195366"/>
        <dbReference type="EC" id="2.1.2.2"/>
    </reaction>
</comment>
<feature type="active site" description="Proton donor" evidence="6">
    <location>
        <position position="109"/>
    </location>
</feature>
<feature type="binding site" evidence="6">
    <location>
        <position position="65"/>
    </location>
    <ligand>
        <name>(6R)-10-formyltetrahydrofolate</name>
        <dbReference type="ChEBI" id="CHEBI:195366"/>
    </ligand>
</feature>
<accession>A0A1U7NJ52</accession>
<feature type="binding site" evidence="6">
    <location>
        <position position="107"/>
    </location>
    <ligand>
        <name>(6R)-10-formyltetrahydrofolate</name>
        <dbReference type="ChEBI" id="CHEBI:195366"/>
    </ligand>
</feature>
<dbReference type="HAMAP" id="MF_01930">
    <property type="entry name" value="PurN"/>
    <property type="match status" value="1"/>
</dbReference>
<dbReference type="PANTHER" id="PTHR43369:SF2">
    <property type="entry name" value="PHOSPHORIBOSYLGLYCINAMIDE FORMYLTRANSFERASE"/>
    <property type="match status" value="1"/>
</dbReference>
<dbReference type="SUPFAM" id="SSF53328">
    <property type="entry name" value="Formyltransferase"/>
    <property type="match status" value="1"/>
</dbReference>
<evidence type="ECO:0000256" key="5">
    <source>
        <dbReference type="ARBA" id="ARBA00047664"/>
    </source>
</evidence>
<dbReference type="CDD" id="cd08645">
    <property type="entry name" value="FMT_core_GART"/>
    <property type="match status" value="1"/>
</dbReference>
<dbReference type="UniPathway" id="UPA00074">
    <property type="reaction ID" value="UER00126"/>
</dbReference>
<keyword evidence="2 6" id="KW-0808">Transferase</keyword>
<dbReference type="AlphaFoldDB" id="A0A1U7NJ52"/>
<evidence type="ECO:0000313" key="9">
    <source>
        <dbReference type="Proteomes" id="UP000186341"/>
    </source>
</evidence>
<sequence>MKNIAVFVSGSGTNLEEILNRIEANELKVNCKAVICDKENAYARDRARNHGVDEFYFNPKAYPSKKEYEEAILEVLKEKEVDFLVLSGYMRFIGKTLLDAYPSKIINIHPALLPSFPGAHAIQDAYEAQVPFTGVTVHYVDEGVDTGPVIRQEKVELDPSWSLEQTEQAVHAKEYDLFYRVIQEVADLLEKSDRDCA</sequence>
<name>A0A1U7NJ52_9FIRM</name>
<proteinExistence type="inferred from homology"/>
<comment type="function">
    <text evidence="6">Catalyzes the transfer of a formyl group from 10-formyltetrahydrofolate to 5-phospho-ribosyl-glycinamide (GAR), producing 5-phospho-ribosyl-N-formylglycinamide (FGAR) and tetrahydrofolate.</text>
</comment>
<evidence type="ECO:0000313" key="8">
    <source>
        <dbReference type="EMBL" id="OLU43087.1"/>
    </source>
</evidence>
<comment type="pathway">
    <text evidence="1 6">Purine metabolism; IMP biosynthesis via de novo pathway; N(2)-formyl-N(1)-(5-phospho-D-ribosyl)glycinamide from N(1)-(5-phospho-D-ribosyl)glycinamide (10-formyl THF route): step 1/1.</text>
</comment>
<dbReference type="Pfam" id="PF00551">
    <property type="entry name" value="Formyl_trans_N"/>
    <property type="match status" value="1"/>
</dbReference>
<feature type="site" description="Raises pKa of active site His" evidence="6">
    <location>
        <position position="145"/>
    </location>
</feature>
<organism evidence="8 9">
    <name type="scientific">Ileibacterium valens</name>
    <dbReference type="NCBI Taxonomy" id="1862668"/>
    <lineage>
        <taxon>Bacteria</taxon>
        <taxon>Bacillati</taxon>
        <taxon>Bacillota</taxon>
        <taxon>Erysipelotrichia</taxon>
        <taxon>Erysipelotrichales</taxon>
        <taxon>Erysipelotrichaceae</taxon>
        <taxon>Ileibacterium</taxon>
    </lineage>
</organism>
<dbReference type="InterPro" id="IPR001555">
    <property type="entry name" value="GART_AS"/>
</dbReference>
<comment type="caution">
    <text evidence="8">The sequence shown here is derived from an EMBL/GenBank/DDBJ whole genome shotgun (WGS) entry which is preliminary data.</text>
</comment>
<dbReference type="InterPro" id="IPR002376">
    <property type="entry name" value="Formyl_transf_N"/>
</dbReference>
<dbReference type="GeneID" id="82201760"/>
<dbReference type="OrthoDB" id="9806170at2"/>
<evidence type="ECO:0000256" key="3">
    <source>
        <dbReference type="ARBA" id="ARBA00022755"/>
    </source>
</evidence>
<evidence type="ECO:0000256" key="1">
    <source>
        <dbReference type="ARBA" id="ARBA00005054"/>
    </source>
</evidence>
<gene>
    <name evidence="6" type="primary">purN</name>
    <name evidence="8" type="ORF">BO222_00665</name>
</gene>